<dbReference type="Proteomes" id="UP001358586">
    <property type="component" value="Chromosome 7"/>
</dbReference>
<accession>A0ABR0PB09</accession>
<comment type="caution">
    <text evidence="1">The sequence shown here is derived from an EMBL/GenBank/DDBJ whole genome shotgun (WGS) entry which is preliminary data.</text>
</comment>
<name>A0ABR0PB09_GOSAR</name>
<organism evidence="1 2">
    <name type="scientific">Gossypium arboreum</name>
    <name type="common">Tree cotton</name>
    <name type="synonym">Gossypium nanking</name>
    <dbReference type="NCBI Taxonomy" id="29729"/>
    <lineage>
        <taxon>Eukaryota</taxon>
        <taxon>Viridiplantae</taxon>
        <taxon>Streptophyta</taxon>
        <taxon>Embryophyta</taxon>
        <taxon>Tracheophyta</taxon>
        <taxon>Spermatophyta</taxon>
        <taxon>Magnoliopsida</taxon>
        <taxon>eudicotyledons</taxon>
        <taxon>Gunneridae</taxon>
        <taxon>Pentapetalae</taxon>
        <taxon>rosids</taxon>
        <taxon>malvids</taxon>
        <taxon>Malvales</taxon>
        <taxon>Malvaceae</taxon>
        <taxon>Malvoideae</taxon>
        <taxon>Gossypium</taxon>
    </lineage>
</organism>
<gene>
    <name evidence="1" type="ORF">PVK06_023338</name>
</gene>
<keyword evidence="2" id="KW-1185">Reference proteome</keyword>
<sequence>MTPTPLMNILTKNKLNENKSNGNQKLHIVLSCEKHKFVFDGACPPENQHQARVCRKDSNEITRCYIMTKEIMDNLEEMYEGQNTLARQSIITSLINSKQKSCTLALMVFFAEVEDNEVELDHNTRLKRCLSFCLRNLSILGLLTT</sequence>
<evidence type="ECO:0000313" key="1">
    <source>
        <dbReference type="EMBL" id="KAK5818401.1"/>
    </source>
</evidence>
<reference evidence="1 2" key="1">
    <citation type="submission" date="2023-03" db="EMBL/GenBank/DDBJ databases">
        <title>WGS of Gossypium arboreum.</title>
        <authorList>
            <person name="Yu D."/>
        </authorList>
    </citation>
    <scope>NUCLEOTIDE SEQUENCE [LARGE SCALE GENOMIC DNA]</scope>
    <source>
        <tissue evidence="1">Leaf</tissue>
    </source>
</reference>
<evidence type="ECO:0000313" key="2">
    <source>
        <dbReference type="Proteomes" id="UP001358586"/>
    </source>
</evidence>
<proteinExistence type="predicted"/>
<dbReference type="EMBL" id="JARKNE010000007">
    <property type="protein sequence ID" value="KAK5818401.1"/>
    <property type="molecule type" value="Genomic_DNA"/>
</dbReference>
<protein>
    <submittedName>
        <fullName evidence="1">Uncharacterized protein</fullName>
    </submittedName>
</protein>